<evidence type="ECO:0000313" key="4">
    <source>
        <dbReference type="Proteomes" id="UP001152798"/>
    </source>
</evidence>
<dbReference type="Pfam" id="PF12796">
    <property type="entry name" value="Ank_2"/>
    <property type="match status" value="2"/>
</dbReference>
<protein>
    <submittedName>
        <fullName evidence="3">Uncharacterized protein</fullName>
    </submittedName>
</protein>
<dbReference type="SUPFAM" id="SSF48403">
    <property type="entry name" value="Ankyrin repeat"/>
    <property type="match status" value="1"/>
</dbReference>
<keyword evidence="4" id="KW-1185">Reference proteome</keyword>
<feature type="region of interest" description="Disordered" evidence="2">
    <location>
        <begin position="181"/>
        <end position="214"/>
    </location>
</feature>
<reference evidence="3" key="1">
    <citation type="submission" date="2022-01" db="EMBL/GenBank/DDBJ databases">
        <authorList>
            <person name="King R."/>
        </authorList>
    </citation>
    <scope>NUCLEOTIDE SEQUENCE</scope>
</reference>
<feature type="repeat" description="ANK" evidence="1">
    <location>
        <begin position="304"/>
        <end position="336"/>
    </location>
</feature>
<evidence type="ECO:0000313" key="3">
    <source>
        <dbReference type="EMBL" id="CAH1396913.1"/>
    </source>
</evidence>
<feature type="compositionally biased region" description="Low complexity" evidence="2">
    <location>
        <begin position="200"/>
        <end position="214"/>
    </location>
</feature>
<feature type="repeat" description="ANK" evidence="1">
    <location>
        <begin position="437"/>
        <end position="469"/>
    </location>
</feature>
<feature type="repeat" description="ANK" evidence="1">
    <location>
        <begin position="404"/>
        <end position="436"/>
    </location>
</feature>
<dbReference type="Gene3D" id="1.25.40.20">
    <property type="entry name" value="Ankyrin repeat-containing domain"/>
    <property type="match status" value="2"/>
</dbReference>
<feature type="region of interest" description="Disordered" evidence="2">
    <location>
        <begin position="251"/>
        <end position="272"/>
    </location>
</feature>
<gene>
    <name evidence="3" type="ORF">NEZAVI_LOCUS6875</name>
</gene>
<dbReference type="AlphaFoldDB" id="A0A9P0H7F1"/>
<dbReference type="OrthoDB" id="6608061at2759"/>
<dbReference type="InterPro" id="IPR002110">
    <property type="entry name" value="Ankyrin_rpt"/>
</dbReference>
<evidence type="ECO:0000256" key="1">
    <source>
        <dbReference type="PROSITE-ProRule" id="PRU00023"/>
    </source>
</evidence>
<dbReference type="PROSITE" id="PS50088">
    <property type="entry name" value="ANK_REPEAT"/>
    <property type="match status" value="5"/>
</dbReference>
<dbReference type="Proteomes" id="UP001152798">
    <property type="component" value="Chromosome 3"/>
</dbReference>
<dbReference type="PANTHER" id="PTHR44207">
    <property type="entry name" value="SURFACE ANTIGEN BSPA-LIKE-RELATED"/>
    <property type="match status" value="1"/>
</dbReference>
<dbReference type="SMART" id="SM00248">
    <property type="entry name" value="ANK"/>
    <property type="match status" value="6"/>
</dbReference>
<feature type="repeat" description="ANK" evidence="1">
    <location>
        <begin position="470"/>
        <end position="502"/>
    </location>
</feature>
<feature type="repeat" description="ANK" evidence="1">
    <location>
        <begin position="371"/>
        <end position="403"/>
    </location>
</feature>
<keyword evidence="1" id="KW-0040">ANK repeat</keyword>
<name>A0A9P0H7F1_NEZVI</name>
<sequence>MEAYSSLGKDRVSVLLSNIVQTKMSLAVGFASRASIYDAVLTAYELSTAQCIVLALLHGLVNNDVSICSLLGTLSSNVQHLRSSYLKVWLKEDFKFDQEEIYRAFSTAAHFINAGLINVPCHVLQILASIVDLYNVVNTCKEQGDKDTLNLLESLGLDIGNKSSSEDDSPAATAIAEVVREENVDSSQPAEVEIAEEDNASSSQAEPSRAAAAASVLPQTIEEYIPPFQDYQSDDEEYDDNFDSSEYDALFSDEDSLYSDSNVDTPDEEGSDEMNSLSIIIELTQDFVDSGILESTAAQLEEEHGKTLLHRAAEEGSVRAIKALLRVGVDVDSFDQWRRTPAHVAATSGKLQALRALYHHGGADLELVDNRGDSLLHSAADRGHTEVVRWLLRHGVDVEVSGRGGWRPLHRASQQGHLETVRMLLDNGACPNMMADVGGTALHRAAWWDKLEVAHLLIARGANIDVADNRSDTPLHMAAKLGHLEMVRLLLDCGANPAIADRSNMTPHDWAQRNRRAEVAEYMVSRDADY</sequence>
<organism evidence="3 4">
    <name type="scientific">Nezara viridula</name>
    <name type="common">Southern green stink bug</name>
    <name type="synonym">Cimex viridulus</name>
    <dbReference type="NCBI Taxonomy" id="85310"/>
    <lineage>
        <taxon>Eukaryota</taxon>
        <taxon>Metazoa</taxon>
        <taxon>Ecdysozoa</taxon>
        <taxon>Arthropoda</taxon>
        <taxon>Hexapoda</taxon>
        <taxon>Insecta</taxon>
        <taxon>Pterygota</taxon>
        <taxon>Neoptera</taxon>
        <taxon>Paraneoptera</taxon>
        <taxon>Hemiptera</taxon>
        <taxon>Heteroptera</taxon>
        <taxon>Panheteroptera</taxon>
        <taxon>Pentatomomorpha</taxon>
        <taxon>Pentatomoidea</taxon>
        <taxon>Pentatomidae</taxon>
        <taxon>Pentatominae</taxon>
        <taxon>Nezara</taxon>
    </lineage>
</organism>
<dbReference type="Pfam" id="PF13606">
    <property type="entry name" value="Ank_3"/>
    <property type="match status" value="1"/>
</dbReference>
<dbReference type="PROSITE" id="PS50297">
    <property type="entry name" value="ANK_REP_REGION"/>
    <property type="match status" value="5"/>
</dbReference>
<evidence type="ECO:0000256" key="2">
    <source>
        <dbReference type="SAM" id="MobiDB-lite"/>
    </source>
</evidence>
<dbReference type="EMBL" id="OV725079">
    <property type="protein sequence ID" value="CAH1396913.1"/>
    <property type="molecule type" value="Genomic_DNA"/>
</dbReference>
<proteinExistence type="predicted"/>
<dbReference type="PANTHER" id="PTHR44207:SF2">
    <property type="entry name" value="REPEAT PROTEIN, PUTATIVE-RELATED"/>
    <property type="match status" value="1"/>
</dbReference>
<accession>A0A9P0H7F1</accession>
<dbReference type="InterPro" id="IPR036770">
    <property type="entry name" value="Ankyrin_rpt-contain_sf"/>
</dbReference>